<dbReference type="GO" id="GO:0000127">
    <property type="term" value="C:transcription factor TFIIIC complex"/>
    <property type="evidence" value="ECO:0007669"/>
    <property type="project" value="TreeGrafter"/>
</dbReference>
<feature type="domain" description="Transcription factor TFIIIC triple barrel" evidence="1">
    <location>
        <begin position="8"/>
        <end position="95"/>
    </location>
</feature>
<dbReference type="GeneID" id="20250612"/>
<evidence type="ECO:0000313" key="3">
    <source>
        <dbReference type="Proteomes" id="UP000030746"/>
    </source>
</evidence>
<dbReference type="InterPro" id="IPR042771">
    <property type="entry name" value="GTF3C6-like"/>
</dbReference>
<dbReference type="PANTHER" id="PTHR21860:SF2">
    <property type="entry name" value="GENERAL TRANSCRIPTION FACTOR 3C POLYPEPTIDE 6"/>
    <property type="match status" value="1"/>
</dbReference>
<dbReference type="OMA" id="KCRTTCK"/>
<dbReference type="PANTHER" id="PTHR21860">
    <property type="entry name" value="TRANSCRIPTION INITIATION FACTOR IIIC TFIIIC , POLYPEPTIDE 6-RELATED"/>
    <property type="match status" value="1"/>
</dbReference>
<dbReference type="InterPro" id="IPR019481">
    <property type="entry name" value="TFIIIC_triple_barrel"/>
</dbReference>
<dbReference type="Proteomes" id="UP000030746">
    <property type="component" value="Unassembled WGS sequence"/>
</dbReference>
<organism evidence="2 3">
    <name type="scientific">Lottia gigantea</name>
    <name type="common">Giant owl limpet</name>
    <dbReference type="NCBI Taxonomy" id="225164"/>
    <lineage>
        <taxon>Eukaryota</taxon>
        <taxon>Metazoa</taxon>
        <taxon>Spiralia</taxon>
        <taxon>Lophotrochozoa</taxon>
        <taxon>Mollusca</taxon>
        <taxon>Gastropoda</taxon>
        <taxon>Patellogastropoda</taxon>
        <taxon>Lottioidea</taxon>
        <taxon>Lottiidae</taxon>
        <taxon>Lottia</taxon>
    </lineage>
</organism>
<dbReference type="KEGG" id="lgi:LOTGIDRAFT_237960"/>
<dbReference type="HOGENOM" id="CLU_142455_0_0_1"/>
<reference evidence="2 3" key="1">
    <citation type="journal article" date="2013" name="Nature">
        <title>Insights into bilaterian evolution from three spiralian genomes.</title>
        <authorList>
            <person name="Simakov O."/>
            <person name="Marletaz F."/>
            <person name="Cho S.J."/>
            <person name="Edsinger-Gonzales E."/>
            <person name="Havlak P."/>
            <person name="Hellsten U."/>
            <person name="Kuo D.H."/>
            <person name="Larsson T."/>
            <person name="Lv J."/>
            <person name="Arendt D."/>
            <person name="Savage R."/>
            <person name="Osoegawa K."/>
            <person name="de Jong P."/>
            <person name="Grimwood J."/>
            <person name="Chapman J.A."/>
            <person name="Shapiro H."/>
            <person name="Aerts A."/>
            <person name="Otillar R.P."/>
            <person name="Terry A.Y."/>
            <person name="Boore J.L."/>
            <person name="Grigoriev I.V."/>
            <person name="Lindberg D.R."/>
            <person name="Seaver E.C."/>
            <person name="Weisblat D.A."/>
            <person name="Putnam N.H."/>
            <person name="Rokhsar D.S."/>
        </authorList>
    </citation>
    <scope>NUCLEOTIDE SEQUENCE [LARGE SCALE GENOMIC DNA]</scope>
</reference>
<dbReference type="AlphaFoldDB" id="V4B4Q3"/>
<dbReference type="EMBL" id="KB200236">
    <property type="protein sequence ID" value="ESP02456.1"/>
    <property type="molecule type" value="Genomic_DNA"/>
</dbReference>
<accession>V4B4Q3</accession>
<dbReference type="Gene3D" id="2.60.40.4370">
    <property type="match status" value="1"/>
</dbReference>
<name>V4B4Q3_LOTGI</name>
<gene>
    <name evidence="2" type="ORF">LOTGIDRAFT_237960</name>
</gene>
<sequence length="131" mass="14898">MDDDCQIEETTVVVELNGLTDTEFLKKDNVQCKVLGINTEKPLLQLGTNIFSGEYKDSVGTYLLLNKKSEQDAGVSDVEYHSKTTKTLVMHRTFLNEKTGDIAPHFWLMSFTLLWIPNTGLESWGQQLNRQ</sequence>
<keyword evidence="3" id="KW-1185">Reference proteome</keyword>
<proteinExistence type="predicted"/>
<dbReference type="OrthoDB" id="1877767at2759"/>
<dbReference type="RefSeq" id="XP_009046842.1">
    <property type="nucleotide sequence ID" value="XM_009048594.1"/>
</dbReference>
<evidence type="ECO:0000259" key="1">
    <source>
        <dbReference type="Pfam" id="PF10419"/>
    </source>
</evidence>
<dbReference type="CTD" id="20250612"/>
<protein>
    <recommendedName>
        <fullName evidence="1">Transcription factor TFIIIC triple barrel domain-containing protein</fullName>
    </recommendedName>
</protein>
<dbReference type="Pfam" id="PF10419">
    <property type="entry name" value="TFIIIC_sub6"/>
    <property type="match status" value="1"/>
</dbReference>
<dbReference type="GO" id="GO:0006383">
    <property type="term" value="P:transcription by RNA polymerase III"/>
    <property type="evidence" value="ECO:0007669"/>
    <property type="project" value="InterPro"/>
</dbReference>
<evidence type="ECO:0000313" key="2">
    <source>
        <dbReference type="EMBL" id="ESP02456.1"/>
    </source>
</evidence>